<keyword evidence="4" id="KW-0677">Repeat</keyword>
<dbReference type="OMA" id="NFVTTYQ"/>
<dbReference type="PROSITE" id="PS00626">
    <property type="entry name" value="RCC1_2"/>
    <property type="match status" value="4"/>
</dbReference>
<dbReference type="Gene3D" id="3.90.1750.10">
    <property type="entry name" value="Hect, E3 ligase catalytic domains"/>
    <property type="match status" value="1"/>
</dbReference>
<evidence type="ECO:0000313" key="10">
    <source>
        <dbReference type="Proteomes" id="UP000694545"/>
    </source>
</evidence>
<dbReference type="Ensembl" id="ENSVKKT00000016534.1">
    <property type="protein sequence ID" value="ENSVKKP00000016153.1"/>
    <property type="gene ID" value="ENSVKKG00000010997.1"/>
</dbReference>
<evidence type="ECO:0000256" key="4">
    <source>
        <dbReference type="ARBA" id="ARBA00022737"/>
    </source>
</evidence>
<dbReference type="FunFam" id="3.30.2160.10:FF:000004">
    <property type="entry name" value="probable E3 ubiquitin-protein ligase HERC4 isoform X1"/>
    <property type="match status" value="1"/>
</dbReference>
<dbReference type="Pfam" id="PF00632">
    <property type="entry name" value="HECT"/>
    <property type="match status" value="1"/>
</dbReference>
<sequence>MLYCCGDGSAGQLGLGEEGASEPVRFGRGPQTSGQDVVRVACGERHTLLLYADGSVASCGENGQGQLGRKLPSGRGRCYVPEQIQALETTVIVHISCGKEHSVALSNSGNVFAWGAGASGQLGTGELKASFIPKKINDLSRIIQIACGHNHTVALSEDGRVFSWGQNTHGQLGLGEDISSREKPQQVSTLDGIPLAQVAAGGTHSFALSLSGVVYAWGRNHAGQLGLSQTNPKEKVFKPHSVGALRRLDVTFVSCGDEHTAVLTQNGSVFTFGDNSAGQLGHSSSARKAGPQRVDGIDGPVSHLACGSYHTLVHVSASGQLMSFGCGPLRSGTSDRKQDEAPRFNISDLVSPNDLFGIRVKQIFAGPWVSFASTLPTSAAANESTVAEDLPKIRHMDRACIEKWMSVTDSEIHRKAESLQEVKAIFSSPPCLTASFLRPRSSLERYDDIAVDLQKARATFEELAKKEWISRMITDSLINSLIPALPLNSLHKEAFSVFLLLAECMEALSLQLRPECMIGFLESSNVQSLGVHFAKAVTGLHKRSSVILEEYWSLLPESFLDRIVQMIKKAVLAQLCFYRTCSQYQEVIPPLEVLKRLYKVNKVAANKLPVSNFYIDEIYRRINVLTDVQRWNARAEGVLNENAVCLCYFPFVFSPVTKKQIFYWYSSVVQRIIEEKGILAVQNYSQQKQSELPKPTRLFLKVRRHNLVEDALYKLSQVEDSCLRKLLVIQFEGEMPVYEAGSILSEFFLLVFEKMIRPEYKMFMYSEKNSPVWFPPRPSLDKSKYFLFGVLCGLCMFNRVIAYVPFPLATFKKLVGKKPSLDDLKELSPAIGKSLQEILDYEHEDIEEKLQTCYSISWDNVVVDLIQNGSAITVNNKNKKKFVAKYVDYVFNTSVEEIFKEFRRGFYKVVGESIAGFFEPQELMDVMIGNTSYDWNAYEKNAEYCAIYSPTHPTIKMFWEAFHALTLDDKKGFLLFVAGSDRVPMNGMNSLKLRIYHWNCSPPDDYIPQAISCHHILLLPNYSTTEKLKKKILQAIENNQGFGRW</sequence>
<dbReference type="SUPFAM" id="SSF56204">
    <property type="entry name" value="Hect, E3 ligase catalytic domain"/>
    <property type="match status" value="1"/>
</dbReference>
<feature type="repeat" description="RCC1" evidence="7">
    <location>
        <begin position="212"/>
        <end position="266"/>
    </location>
</feature>
<evidence type="ECO:0000256" key="3">
    <source>
        <dbReference type="ARBA" id="ARBA00022679"/>
    </source>
</evidence>
<feature type="repeat" description="RCC1" evidence="7">
    <location>
        <begin position="1"/>
        <end position="53"/>
    </location>
</feature>
<dbReference type="FunFam" id="3.30.2410.10:FF:000003">
    <property type="entry name" value="probable E3 ubiquitin-protein ligase HERC4 isoform X1"/>
    <property type="match status" value="1"/>
</dbReference>
<dbReference type="Gene3D" id="2.130.10.30">
    <property type="entry name" value="Regulator of chromosome condensation 1/beta-lactamase-inhibitor protein II"/>
    <property type="match status" value="3"/>
</dbReference>
<reference evidence="9" key="2">
    <citation type="submission" date="2025-09" db="UniProtKB">
        <authorList>
            <consortium name="Ensembl"/>
        </authorList>
    </citation>
    <scope>IDENTIFICATION</scope>
</reference>
<dbReference type="CDD" id="cd00078">
    <property type="entry name" value="HECTc"/>
    <property type="match status" value="1"/>
</dbReference>
<feature type="repeat" description="RCC1" evidence="7">
    <location>
        <begin position="267"/>
        <end position="317"/>
    </location>
</feature>
<dbReference type="PANTHER" id="PTHR45622">
    <property type="entry name" value="UBIQUITIN-PROTEIN LIGASE E3A-RELATED"/>
    <property type="match status" value="1"/>
</dbReference>
<evidence type="ECO:0000256" key="7">
    <source>
        <dbReference type="PROSITE-ProRule" id="PRU00235"/>
    </source>
</evidence>
<evidence type="ECO:0000256" key="5">
    <source>
        <dbReference type="ARBA" id="ARBA00022786"/>
    </source>
</evidence>
<dbReference type="InterPro" id="IPR058923">
    <property type="entry name" value="RCC1-like_dom"/>
</dbReference>
<dbReference type="GO" id="GO:0005737">
    <property type="term" value="C:cytoplasm"/>
    <property type="evidence" value="ECO:0007669"/>
    <property type="project" value="UniProtKB-SubCell"/>
</dbReference>
<dbReference type="SMART" id="SM00119">
    <property type="entry name" value="HECTc"/>
    <property type="match status" value="1"/>
</dbReference>
<feature type="domain" description="HECT" evidence="8">
    <location>
        <begin position="719"/>
        <end position="1045"/>
    </location>
</feature>
<name>A0A8D2L3K8_VARKO</name>
<dbReference type="KEGG" id="vko:123023071"/>
<dbReference type="InterPro" id="IPR000569">
    <property type="entry name" value="HECT_dom"/>
</dbReference>
<dbReference type="InterPro" id="IPR035983">
    <property type="entry name" value="Hect_E3_ubiquitin_ligase"/>
</dbReference>
<comment type="subcellular location">
    <subcellularLocation>
        <location evidence="1">Cytoplasm</location>
    </subcellularLocation>
</comment>
<dbReference type="InterPro" id="IPR000408">
    <property type="entry name" value="Reg_chr_condens"/>
</dbReference>
<dbReference type="GO" id="GO:0004842">
    <property type="term" value="F:ubiquitin-protein transferase activity"/>
    <property type="evidence" value="ECO:0007669"/>
    <property type="project" value="InterPro"/>
</dbReference>
<dbReference type="SUPFAM" id="SSF50985">
    <property type="entry name" value="RCC1/BLIP-II"/>
    <property type="match status" value="1"/>
</dbReference>
<evidence type="ECO:0000256" key="6">
    <source>
        <dbReference type="PROSITE-ProRule" id="PRU00104"/>
    </source>
</evidence>
<keyword evidence="3" id="KW-0808">Transferase</keyword>
<dbReference type="PRINTS" id="PR00633">
    <property type="entry name" value="RCCNDNSATION"/>
</dbReference>
<keyword evidence="2" id="KW-0963">Cytoplasm</keyword>
<evidence type="ECO:0000256" key="2">
    <source>
        <dbReference type="ARBA" id="ARBA00022490"/>
    </source>
</evidence>
<organism evidence="9 10">
    <name type="scientific">Varanus komodoensis</name>
    <name type="common">Komodo dragon</name>
    <dbReference type="NCBI Taxonomy" id="61221"/>
    <lineage>
        <taxon>Eukaryota</taxon>
        <taxon>Metazoa</taxon>
        <taxon>Chordata</taxon>
        <taxon>Craniata</taxon>
        <taxon>Vertebrata</taxon>
        <taxon>Euteleostomi</taxon>
        <taxon>Lepidosauria</taxon>
        <taxon>Squamata</taxon>
        <taxon>Bifurcata</taxon>
        <taxon>Unidentata</taxon>
        <taxon>Episquamata</taxon>
        <taxon>Toxicofera</taxon>
        <taxon>Anguimorpha</taxon>
        <taxon>Paleoanguimorpha</taxon>
        <taxon>Varanoidea</taxon>
        <taxon>Varanidae</taxon>
        <taxon>Varanus</taxon>
    </lineage>
</organism>
<dbReference type="Proteomes" id="UP000694545">
    <property type="component" value="Unplaced"/>
</dbReference>
<reference evidence="9" key="1">
    <citation type="submission" date="2025-08" db="UniProtKB">
        <authorList>
            <consortium name="Ensembl"/>
        </authorList>
    </citation>
    <scope>IDENTIFICATION</scope>
</reference>
<dbReference type="Gene3D" id="3.30.2410.10">
    <property type="entry name" value="Hect, E3 ligase catalytic domain"/>
    <property type="match status" value="1"/>
</dbReference>
<dbReference type="AlphaFoldDB" id="A0A8D2L3K8"/>
<accession>A0A8D2L3K8</accession>
<dbReference type="Pfam" id="PF25390">
    <property type="entry name" value="WD40_RLD"/>
    <property type="match status" value="1"/>
</dbReference>
<dbReference type="RefSeq" id="XP_044285372.1">
    <property type="nucleotide sequence ID" value="XM_044429437.1"/>
</dbReference>
<dbReference type="PANTHER" id="PTHR45622:SF11">
    <property type="entry name" value="E3 UBIQUITIN-PROTEIN LIGASE HERC6-RELATED"/>
    <property type="match status" value="1"/>
</dbReference>
<evidence type="ECO:0000259" key="8">
    <source>
        <dbReference type="PROSITE" id="PS50237"/>
    </source>
</evidence>
<evidence type="ECO:0000256" key="1">
    <source>
        <dbReference type="ARBA" id="ARBA00004496"/>
    </source>
</evidence>
<dbReference type="OrthoDB" id="8068875at2759"/>
<dbReference type="PROSITE" id="PS50237">
    <property type="entry name" value="HECT"/>
    <property type="match status" value="1"/>
</dbReference>
<dbReference type="GeneID" id="123023071"/>
<dbReference type="Gene3D" id="3.30.2160.10">
    <property type="entry name" value="Hect, E3 ligase catalytic domain"/>
    <property type="match status" value="1"/>
</dbReference>
<feature type="active site" description="Glycyl thioester intermediate" evidence="6">
    <location>
        <position position="1013"/>
    </location>
</feature>
<gene>
    <name evidence="9" type="primary">LOC123023071</name>
</gene>
<proteinExistence type="predicted"/>
<feature type="repeat" description="RCC1" evidence="7">
    <location>
        <begin position="159"/>
        <end position="211"/>
    </location>
</feature>
<dbReference type="InterPro" id="IPR051709">
    <property type="entry name" value="Ub-ligase/GTPase-reg"/>
</dbReference>
<dbReference type="InterPro" id="IPR009091">
    <property type="entry name" value="RCC1/BLIP-II"/>
</dbReference>
<protein>
    <submittedName>
        <fullName evidence="9">HECT and RLD domain containing E3 ubiquitin protein ligase family member 6</fullName>
    </submittedName>
</protein>
<keyword evidence="10" id="KW-1185">Reference proteome</keyword>
<keyword evidence="5 6" id="KW-0833">Ubl conjugation pathway</keyword>
<feature type="repeat" description="RCC1" evidence="7">
    <location>
        <begin position="54"/>
        <end position="108"/>
    </location>
</feature>
<dbReference type="PROSITE" id="PS50012">
    <property type="entry name" value="RCC1_3"/>
    <property type="match status" value="6"/>
</dbReference>
<feature type="repeat" description="RCC1" evidence="7">
    <location>
        <begin position="109"/>
        <end position="158"/>
    </location>
</feature>
<evidence type="ECO:0000313" key="9">
    <source>
        <dbReference type="Ensembl" id="ENSVKKP00000016153.1"/>
    </source>
</evidence>